<feature type="region of interest" description="Disordered" evidence="3">
    <location>
        <begin position="87"/>
        <end position="110"/>
    </location>
</feature>
<proteinExistence type="predicted"/>
<dbReference type="Proteomes" id="UP000225706">
    <property type="component" value="Unassembled WGS sequence"/>
</dbReference>
<gene>
    <name evidence="5" type="ORF">AWC38_SpisGene3918</name>
</gene>
<dbReference type="Gene3D" id="1.10.287.1490">
    <property type="match status" value="1"/>
</dbReference>
<dbReference type="EMBL" id="LSMT01000038">
    <property type="protein sequence ID" value="PFX31256.1"/>
    <property type="molecule type" value="Genomic_DNA"/>
</dbReference>
<dbReference type="Pfam" id="PF21771">
    <property type="entry name" value="CFAP58_CC"/>
    <property type="match status" value="1"/>
</dbReference>
<dbReference type="PANTHER" id="PTHR32083">
    <property type="entry name" value="CILIA AND FLAGELLA-ASSOCIATED PROTEIN 58-RELATED"/>
    <property type="match status" value="1"/>
</dbReference>
<dbReference type="STRING" id="50429.A0A2B4SPG3"/>
<evidence type="ECO:0000313" key="6">
    <source>
        <dbReference type="Proteomes" id="UP000225706"/>
    </source>
</evidence>
<evidence type="ECO:0000259" key="4">
    <source>
        <dbReference type="Pfam" id="PF21771"/>
    </source>
</evidence>
<evidence type="ECO:0000313" key="5">
    <source>
        <dbReference type="EMBL" id="PFX31256.1"/>
    </source>
</evidence>
<dbReference type="OrthoDB" id="10262929at2759"/>
<feature type="domain" description="Cilia- and flagella-associated protein 58 central coiled coil" evidence="4">
    <location>
        <begin position="477"/>
        <end position="685"/>
    </location>
</feature>
<reference evidence="6" key="1">
    <citation type="journal article" date="2017" name="bioRxiv">
        <title>Comparative analysis of the genomes of Stylophora pistillata and Acropora digitifera provides evidence for extensive differences between species of corals.</title>
        <authorList>
            <person name="Voolstra C.R."/>
            <person name="Li Y."/>
            <person name="Liew Y.J."/>
            <person name="Baumgarten S."/>
            <person name="Zoccola D."/>
            <person name="Flot J.-F."/>
            <person name="Tambutte S."/>
            <person name="Allemand D."/>
            <person name="Aranda M."/>
        </authorList>
    </citation>
    <scope>NUCLEOTIDE SEQUENCE [LARGE SCALE GENOMIC DNA]</scope>
</reference>
<feature type="compositionally biased region" description="Basic and acidic residues" evidence="3">
    <location>
        <begin position="87"/>
        <end position="104"/>
    </location>
</feature>
<keyword evidence="6" id="KW-1185">Reference proteome</keyword>
<accession>A0A2B4SPG3</accession>
<organism evidence="5 6">
    <name type="scientific">Stylophora pistillata</name>
    <name type="common">Smooth cauliflower coral</name>
    <dbReference type="NCBI Taxonomy" id="50429"/>
    <lineage>
        <taxon>Eukaryota</taxon>
        <taxon>Metazoa</taxon>
        <taxon>Cnidaria</taxon>
        <taxon>Anthozoa</taxon>
        <taxon>Hexacorallia</taxon>
        <taxon>Scleractinia</taxon>
        <taxon>Astrocoeniina</taxon>
        <taxon>Pocilloporidae</taxon>
        <taxon>Stylophora</taxon>
    </lineage>
</organism>
<dbReference type="InterPro" id="IPR049270">
    <property type="entry name" value="CFAP58_CC"/>
</dbReference>
<evidence type="ECO:0000256" key="3">
    <source>
        <dbReference type="SAM" id="MobiDB-lite"/>
    </source>
</evidence>
<name>A0A2B4SPG3_STYPI</name>
<dbReference type="PANTHER" id="PTHR32083:SF34">
    <property type="entry name" value="COILED-COIL DOMAIN-CONTAINING PROTEIN 146"/>
    <property type="match status" value="1"/>
</dbReference>
<dbReference type="GO" id="GO:0005856">
    <property type="term" value="C:cytoskeleton"/>
    <property type="evidence" value="ECO:0007669"/>
    <property type="project" value="TreeGrafter"/>
</dbReference>
<protein>
    <recommendedName>
        <fullName evidence="4">Cilia- and flagella-associated protein 58 central coiled coil domain-containing protein</fullName>
    </recommendedName>
</protein>
<evidence type="ECO:0000256" key="2">
    <source>
        <dbReference type="SAM" id="Coils"/>
    </source>
</evidence>
<evidence type="ECO:0000256" key="1">
    <source>
        <dbReference type="ARBA" id="ARBA00023054"/>
    </source>
</evidence>
<dbReference type="AlphaFoldDB" id="A0A2B4SPG3"/>
<keyword evidence="1 2" id="KW-0175">Coiled coil</keyword>
<feature type="coiled-coil region" evidence="2">
    <location>
        <begin position="665"/>
        <end position="723"/>
    </location>
</feature>
<feature type="region of interest" description="Disordered" evidence="3">
    <location>
        <begin position="877"/>
        <end position="948"/>
    </location>
</feature>
<sequence length="948" mass="110962">MSDGEKRESLSREVDPAIWAVAPRLHQEEGPVDVTASPAFQCLDELFSQGKLAGEKVAKLKAKYTSLHERLKATREQESSLLHKAKEMHQEVQRQRAELEKGDSFPDGDNTEVNKLRQELLKHHNELAQADERQYQLEFKLEGLREEKMMLERDYARMPKPGEIEKQVKELQKSVEELKVEIAQRTIDCKSLKEEVENREVQVNALRKEVEDDLEEQQNLRDQLVQVHSQPAHITKQIDRLSRELREVEEKRSNVEGEFDEKAKELQRTEGKKHYLEDEKTDLSEALDKQRHIFEAKEREVDLLAKEFELNKERQAEFLGDRGTLDLNLRHAAIEKKTNHDIHARKLREKERDLRSLKKSELQMKVGEDALAHVRSIYDKVKAQVDSSPRDDGTLLEKRKELQREVDVTKRTLAQQNALTAHERARVEQMIQEEEGLLMEQSELRVDVIDLTRLAQIKADEREQKARDYMRAELRYQRALEDLKTKNLSIQDSAKKYAEMQHRLADFAKLYDVIKNERNKCVNLIQTSTQKAAEMRDKIKILQNEIEILRSKVNAKDRVLQKARLKRNNAVVIRDSLRNEMSKRSKTEEENRDKREQLRLDIAKLNDLINKAEENMVQLRKRYESGVQERNDMGIHLIETNEEVCVFYEKLNIQDTMIRNGDVELRAREEEIRFLKMEVNETKRSIAVAQKNMPNKRALDNELVTLQIQLVACRERLAQLEKKLEDPSDESRIRLLGGEDPEPEVLAKKIEELELRLAEKEEKLLEKDLIFEEVTRLADGTKKKSETGKEDTLELAKKVNEYQAKIKDTTRKMMALVSELSMNQATALKLQQEVKGKEQELEQCYVRMERGEAPSEEAEREWVRMVRDEERRTKELLEKKEREEEEEHYLLPGGVYTTAEPRPNAYIPDDDSELPIPRPYGSLAPFKPTEPGSTMRHIRKPIIKPIEI</sequence>
<feature type="coiled-coil region" evidence="2">
    <location>
        <begin position="525"/>
        <end position="629"/>
    </location>
</feature>
<comment type="caution">
    <text evidence="5">The sequence shown here is derived from an EMBL/GenBank/DDBJ whole genome shotgun (WGS) entry which is preliminary data.</text>
</comment>